<dbReference type="InterPro" id="IPR013087">
    <property type="entry name" value="Znf_C2H2_type"/>
</dbReference>
<feature type="domain" description="C2H2-type" evidence="1">
    <location>
        <begin position="62"/>
        <end position="82"/>
    </location>
</feature>
<evidence type="ECO:0000313" key="2">
    <source>
        <dbReference type="EMBL" id="QHU02333.1"/>
    </source>
</evidence>
<dbReference type="SUPFAM" id="SSF57667">
    <property type="entry name" value="beta-beta-alpha zinc fingers"/>
    <property type="match status" value="1"/>
</dbReference>
<dbReference type="Gene3D" id="3.30.160.60">
    <property type="entry name" value="Classic Zinc Finger"/>
    <property type="match status" value="1"/>
</dbReference>
<evidence type="ECO:0000259" key="1">
    <source>
        <dbReference type="SMART" id="SM00355"/>
    </source>
</evidence>
<dbReference type="SMART" id="SM00355">
    <property type="entry name" value="ZnF_C2H2"/>
    <property type="match status" value="2"/>
</dbReference>
<dbReference type="InterPro" id="IPR036236">
    <property type="entry name" value="Znf_C2H2_sf"/>
</dbReference>
<dbReference type="AlphaFoldDB" id="A0A6C0JAK4"/>
<sequence length="150" mass="17615">MSIKRQQKSSKVVKSSKTYYCGICDYYTTRKSSYDKHLASKKHQKKCCENVDGVAKLLKTQVFCAFCKKEYKSRSGLYRHIKKCKFKDTVTPQKVVKPENENPYLEITKLNNQINEMKDKQIIYLQNKLAQTNQQLIDMCAEFVKNKTIH</sequence>
<dbReference type="Pfam" id="PF12874">
    <property type="entry name" value="zf-met"/>
    <property type="match status" value="1"/>
</dbReference>
<reference evidence="2" key="1">
    <citation type="journal article" date="2020" name="Nature">
        <title>Giant virus diversity and host interactions through global metagenomics.</title>
        <authorList>
            <person name="Schulz F."/>
            <person name="Roux S."/>
            <person name="Paez-Espino D."/>
            <person name="Jungbluth S."/>
            <person name="Walsh D.A."/>
            <person name="Denef V.J."/>
            <person name="McMahon K.D."/>
            <person name="Konstantinidis K.T."/>
            <person name="Eloe-Fadrosh E.A."/>
            <person name="Kyrpides N.C."/>
            <person name="Woyke T."/>
        </authorList>
    </citation>
    <scope>NUCLEOTIDE SEQUENCE</scope>
    <source>
        <strain evidence="2">GVMAG-M-3300025880-75</strain>
    </source>
</reference>
<dbReference type="EMBL" id="MN740356">
    <property type="protein sequence ID" value="QHU02333.1"/>
    <property type="molecule type" value="Genomic_DNA"/>
</dbReference>
<protein>
    <recommendedName>
        <fullName evidence="1">C2H2-type domain-containing protein</fullName>
    </recommendedName>
</protein>
<accession>A0A6C0JAK4</accession>
<feature type="domain" description="C2H2-type" evidence="1">
    <location>
        <begin position="19"/>
        <end position="43"/>
    </location>
</feature>
<name>A0A6C0JAK4_9ZZZZ</name>
<organism evidence="2">
    <name type="scientific">viral metagenome</name>
    <dbReference type="NCBI Taxonomy" id="1070528"/>
    <lineage>
        <taxon>unclassified sequences</taxon>
        <taxon>metagenomes</taxon>
        <taxon>organismal metagenomes</taxon>
    </lineage>
</organism>
<proteinExistence type="predicted"/>